<protein>
    <submittedName>
        <fullName evidence="1">Uncharacterized protein</fullName>
    </submittedName>
</protein>
<proteinExistence type="predicted"/>
<name>A0A858QAA6_9GAMM</name>
<reference evidence="2" key="1">
    <citation type="submission" date="2019-12" db="EMBL/GenBank/DDBJ databases">
        <authorList>
            <person name="Awala S.I."/>
            <person name="Rhee S.K."/>
        </authorList>
    </citation>
    <scope>NUCLEOTIDE SEQUENCE [LARGE SCALE GENOMIC DNA]</scope>
    <source>
        <strain evidence="2">IM1</strain>
    </source>
</reference>
<dbReference type="EMBL" id="CP046565">
    <property type="protein sequence ID" value="QJD30827.1"/>
    <property type="molecule type" value="Genomic_DNA"/>
</dbReference>
<keyword evidence="2" id="KW-1185">Reference proteome</keyword>
<gene>
    <name evidence="1" type="ORF">GNH96_13200</name>
</gene>
<dbReference type="KEGG" id="metu:GNH96_13200"/>
<evidence type="ECO:0000313" key="2">
    <source>
        <dbReference type="Proteomes" id="UP000503004"/>
    </source>
</evidence>
<dbReference type="AlphaFoldDB" id="A0A858QAA6"/>
<organism evidence="1 2">
    <name type="scientific">Methylococcus geothermalis</name>
    <dbReference type="NCBI Taxonomy" id="2681310"/>
    <lineage>
        <taxon>Bacteria</taxon>
        <taxon>Pseudomonadati</taxon>
        <taxon>Pseudomonadota</taxon>
        <taxon>Gammaproteobacteria</taxon>
        <taxon>Methylococcales</taxon>
        <taxon>Methylococcaceae</taxon>
        <taxon>Methylococcus</taxon>
    </lineage>
</organism>
<accession>A0A858QAA6</accession>
<dbReference type="RefSeq" id="WP_169604102.1">
    <property type="nucleotide sequence ID" value="NZ_CP046565.1"/>
</dbReference>
<dbReference type="Proteomes" id="UP000503004">
    <property type="component" value="Chromosome"/>
</dbReference>
<sequence>MTQFTFLAQEWPAVFEATSKAAGAVHADPCRRLLYQDNARRKLKQ</sequence>
<evidence type="ECO:0000313" key="1">
    <source>
        <dbReference type="EMBL" id="QJD30827.1"/>
    </source>
</evidence>